<dbReference type="VEuPathDB" id="TrichDB:TRFO_00863"/>
<dbReference type="EMBL" id="MLAK01000001">
    <property type="protein sequence ID" value="OHT17606.1"/>
    <property type="molecule type" value="Genomic_DNA"/>
</dbReference>
<organism evidence="1 2">
    <name type="scientific">Tritrichomonas foetus</name>
    <dbReference type="NCBI Taxonomy" id="1144522"/>
    <lineage>
        <taxon>Eukaryota</taxon>
        <taxon>Metamonada</taxon>
        <taxon>Parabasalia</taxon>
        <taxon>Tritrichomonadida</taxon>
        <taxon>Tritrichomonadidae</taxon>
        <taxon>Tritrichomonas</taxon>
    </lineage>
</organism>
<dbReference type="SUPFAM" id="SSF56112">
    <property type="entry name" value="Protein kinase-like (PK-like)"/>
    <property type="match status" value="1"/>
</dbReference>
<gene>
    <name evidence="1" type="ORF">TRFO_00863</name>
</gene>
<comment type="caution">
    <text evidence="1">The sequence shown here is derived from an EMBL/GenBank/DDBJ whole genome shotgun (WGS) entry which is preliminary data.</text>
</comment>
<evidence type="ECO:0008006" key="3">
    <source>
        <dbReference type="Google" id="ProtNLM"/>
    </source>
</evidence>
<accession>A0A1J4L6N0</accession>
<dbReference type="Gene3D" id="1.10.510.10">
    <property type="entry name" value="Transferase(Phosphotransferase) domain 1"/>
    <property type="match status" value="1"/>
</dbReference>
<evidence type="ECO:0000313" key="2">
    <source>
        <dbReference type="Proteomes" id="UP000179807"/>
    </source>
</evidence>
<dbReference type="Proteomes" id="UP000179807">
    <property type="component" value="Unassembled WGS sequence"/>
</dbReference>
<sequence length="274" mass="31349">MPNFHPMIQDLISKMIVVDPTKRLTISQVKKHPAFSMGLPIGYILPSPIPLPQLNEAVDPKSLNPQIYKTLMQIGYTTDEELNNDLQTNNQTMAKVFHYMITGSVKLEHLPWNDAQHHSITVVNSTDIDEADAQFLEGKIEKPAGLPTDPFHRKVITTTAFQPQSVYSMAIKVDWAISEKDTIVYDQEDNIPDIPKTPTEMMFMVQELISEFDCDWFHPDDLRIIAKTEAGTYITFDTAIQDIDIVTLFVHMNHGTPEQFKNLILEIREKLNIW</sequence>
<dbReference type="InterPro" id="IPR011009">
    <property type="entry name" value="Kinase-like_dom_sf"/>
</dbReference>
<name>A0A1J4L6N0_9EUKA</name>
<dbReference type="GeneID" id="94824465"/>
<protein>
    <recommendedName>
        <fullName evidence="3">CAMK family protein kinase</fullName>
    </recommendedName>
</protein>
<reference evidence="1" key="1">
    <citation type="submission" date="2016-10" db="EMBL/GenBank/DDBJ databases">
        <authorList>
            <person name="Benchimol M."/>
            <person name="Almeida L.G."/>
            <person name="Vasconcelos A.T."/>
            <person name="Perreira-Neves A."/>
            <person name="Rosa I.A."/>
            <person name="Tasca T."/>
            <person name="Bogo M.R."/>
            <person name="de Souza W."/>
        </authorList>
    </citation>
    <scope>NUCLEOTIDE SEQUENCE [LARGE SCALE GENOMIC DNA]</scope>
    <source>
        <strain evidence="1">K</strain>
    </source>
</reference>
<dbReference type="AlphaFoldDB" id="A0A1J4L6N0"/>
<evidence type="ECO:0000313" key="1">
    <source>
        <dbReference type="EMBL" id="OHT17606.1"/>
    </source>
</evidence>
<dbReference type="OrthoDB" id="193931at2759"/>
<dbReference type="RefSeq" id="XP_068370742.1">
    <property type="nucleotide sequence ID" value="XM_068489761.1"/>
</dbReference>
<keyword evidence="2" id="KW-1185">Reference proteome</keyword>
<proteinExistence type="predicted"/>